<gene>
    <name evidence="8" type="ORF">BQ8482_240013</name>
</gene>
<evidence type="ECO:0000313" key="8">
    <source>
        <dbReference type="EMBL" id="SJM32075.1"/>
    </source>
</evidence>
<feature type="transmembrane region" description="Helical" evidence="6">
    <location>
        <begin position="77"/>
        <end position="97"/>
    </location>
</feature>
<dbReference type="PANTHER" id="PTHR32322:SF2">
    <property type="entry name" value="EAMA DOMAIN-CONTAINING PROTEIN"/>
    <property type="match status" value="1"/>
</dbReference>
<comment type="similarity">
    <text evidence="2">Belongs to the EamA transporter family.</text>
</comment>
<dbReference type="InterPro" id="IPR050638">
    <property type="entry name" value="AA-Vitamin_Transporters"/>
</dbReference>
<evidence type="ECO:0000256" key="5">
    <source>
        <dbReference type="ARBA" id="ARBA00023136"/>
    </source>
</evidence>
<dbReference type="Pfam" id="PF00892">
    <property type="entry name" value="EamA"/>
    <property type="match status" value="1"/>
</dbReference>
<dbReference type="GO" id="GO:0016020">
    <property type="term" value="C:membrane"/>
    <property type="evidence" value="ECO:0007669"/>
    <property type="project" value="UniProtKB-SubCell"/>
</dbReference>
<feature type="transmembrane region" description="Helical" evidence="6">
    <location>
        <begin position="43"/>
        <end position="65"/>
    </location>
</feature>
<feature type="transmembrane region" description="Helical" evidence="6">
    <location>
        <begin position="137"/>
        <end position="157"/>
    </location>
</feature>
<proteinExistence type="inferred from homology"/>
<dbReference type="SUPFAM" id="SSF103481">
    <property type="entry name" value="Multidrug resistance efflux transporter EmrE"/>
    <property type="match status" value="2"/>
</dbReference>
<comment type="subcellular location">
    <subcellularLocation>
        <location evidence="1">Membrane</location>
        <topology evidence="1">Multi-pass membrane protein</topology>
    </subcellularLocation>
</comment>
<keyword evidence="9" id="KW-1185">Reference proteome</keyword>
<evidence type="ECO:0000256" key="4">
    <source>
        <dbReference type="ARBA" id="ARBA00022989"/>
    </source>
</evidence>
<name>A0A2P9ALP3_9HYPH</name>
<feature type="transmembrane region" description="Helical" evidence="6">
    <location>
        <begin position="224"/>
        <end position="245"/>
    </location>
</feature>
<keyword evidence="3 6" id="KW-0812">Transmembrane</keyword>
<dbReference type="InterPro" id="IPR000620">
    <property type="entry name" value="EamA_dom"/>
</dbReference>
<dbReference type="AlphaFoldDB" id="A0A2P9ALP3"/>
<evidence type="ECO:0000256" key="2">
    <source>
        <dbReference type="ARBA" id="ARBA00007362"/>
    </source>
</evidence>
<accession>A0A2P9ALP3</accession>
<feature type="transmembrane region" description="Helical" evidence="6">
    <location>
        <begin position="164"/>
        <end position="182"/>
    </location>
</feature>
<dbReference type="Proteomes" id="UP000245698">
    <property type="component" value="Unassembled WGS sequence"/>
</dbReference>
<organism evidence="8 9">
    <name type="scientific">Mesorhizobium delmotii</name>
    <dbReference type="NCBI Taxonomy" id="1631247"/>
    <lineage>
        <taxon>Bacteria</taxon>
        <taxon>Pseudomonadati</taxon>
        <taxon>Pseudomonadota</taxon>
        <taxon>Alphaproteobacteria</taxon>
        <taxon>Hyphomicrobiales</taxon>
        <taxon>Phyllobacteriaceae</taxon>
        <taxon>Mesorhizobium</taxon>
    </lineage>
</organism>
<reference evidence="9" key="1">
    <citation type="submission" date="2016-12" db="EMBL/GenBank/DDBJ databases">
        <authorList>
            <person name="Brunel B."/>
        </authorList>
    </citation>
    <scope>NUCLEOTIDE SEQUENCE [LARGE SCALE GENOMIC DNA]</scope>
</reference>
<feature type="domain" description="EamA" evidence="7">
    <location>
        <begin position="51"/>
        <end position="181"/>
    </location>
</feature>
<keyword evidence="5 6" id="KW-0472">Membrane</keyword>
<sequence length="349" mass="36504">MAFAARSIYITVKYLDVKNLCIILPQDTVLAKSRKDNRFVMKFLWDSALGLLVVTGGLLGLTLPFGKIATAAGVSAMVWALVISLGAGSVLLCALLLRGQRIRLTLHRLRYFFVTAAVSYAFPNLLMFSAIPHLGAGYTGIMFTLSPVVTLVFSILLGVRRPNLLGIVGIAVGFLGAVMVAVTRGEAGQPAEFFWVAVGLLIPVSLAAGNIYRTVDWPEGTGPIELAVGSHLASAALLVCGIFTLQGGGSLALLGGVPLVVVGQVASAAAMFAFFFRLQAVGGPVYLSQIGYVAAAVGLFAGTIFLGEHYQLLTWAGAAIIIAGVFITTKAQSQITTKAQSQTGEKVAA</sequence>
<protein>
    <recommendedName>
        <fullName evidence="7">EamA domain-containing protein</fullName>
    </recommendedName>
</protein>
<dbReference type="InterPro" id="IPR037185">
    <property type="entry name" value="EmrE-like"/>
</dbReference>
<feature type="transmembrane region" description="Helical" evidence="6">
    <location>
        <begin position="194"/>
        <end position="212"/>
    </location>
</feature>
<feature type="transmembrane region" description="Helical" evidence="6">
    <location>
        <begin position="109"/>
        <end position="131"/>
    </location>
</feature>
<evidence type="ECO:0000259" key="7">
    <source>
        <dbReference type="Pfam" id="PF00892"/>
    </source>
</evidence>
<evidence type="ECO:0000256" key="1">
    <source>
        <dbReference type="ARBA" id="ARBA00004141"/>
    </source>
</evidence>
<feature type="transmembrane region" description="Helical" evidence="6">
    <location>
        <begin position="312"/>
        <end position="329"/>
    </location>
</feature>
<feature type="transmembrane region" description="Helical" evidence="6">
    <location>
        <begin position="285"/>
        <end position="306"/>
    </location>
</feature>
<dbReference type="EMBL" id="FUIG01000031">
    <property type="protein sequence ID" value="SJM32075.1"/>
    <property type="molecule type" value="Genomic_DNA"/>
</dbReference>
<keyword evidence="4 6" id="KW-1133">Transmembrane helix</keyword>
<feature type="transmembrane region" description="Helical" evidence="6">
    <location>
        <begin position="251"/>
        <end position="276"/>
    </location>
</feature>
<dbReference type="PANTHER" id="PTHR32322">
    <property type="entry name" value="INNER MEMBRANE TRANSPORTER"/>
    <property type="match status" value="1"/>
</dbReference>
<evidence type="ECO:0000313" key="9">
    <source>
        <dbReference type="Proteomes" id="UP000245698"/>
    </source>
</evidence>
<evidence type="ECO:0000256" key="6">
    <source>
        <dbReference type="SAM" id="Phobius"/>
    </source>
</evidence>
<evidence type="ECO:0000256" key="3">
    <source>
        <dbReference type="ARBA" id="ARBA00022692"/>
    </source>
</evidence>